<organism evidence="5 6">
    <name type="scientific">Alteromonas sediminis</name>
    <dbReference type="NCBI Taxonomy" id="2259342"/>
    <lineage>
        <taxon>Bacteria</taxon>
        <taxon>Pseudomonadati</taxon>
        <taxon>Pseudomonadota</taxon>
        <taxon>Gammaproteobacteria</taxon>
        <taxon>Alteromonadales</taxon>
        <taxon>Alteromonadaceae</taxon>
        <taxon>Alteromonas/Salinimonas group</taxon>
        <taxon>Alteromonas</taxon>
    </lineage>
</organism>
<sequence length="227" mass="26020">MLKALIIDDEPLAHEVIKHHIRKHPDIEVAGHCFHATEALHWLAEHSVDLIFLDINMPVLTGMEMLRVLHNKPQVIIVSAYQEYALEGYELDVTDYLVKPVSEARLSQALDKVRKRCQKSIPNAPSNPSIVVKVDREKRKIDINSILYLEAYGNYVKLWQNDTMLLVNSTLKQLVAELPDEQFIQVHKSFVVNTAVVIGVDSEHIRLKGEKRIKLGKVYKQTLNDLF</sequence>
<dbReference type="InterPro" id="IPR046947">
    <property type="entry name" value="LytR-like"/>
</dbReference>
<proteinExistence type="predicted"/>
<evidence type="ECO:0000259" key="4">
    <source>
        <dbReference type="PROSITE" id="PS50930"/>
    </source>
</evidence>
<dbReference type="Pfam" id="PF00072">
    <property type="entry name" value="Response_reg"/>
    <property type="match status" value="1"/>
</dbReference>
<dbReference type="AlphaFoldDB" id="A0A3N5Y784"/>
<gene>
    <name evidence="5" type="ORF">DRW07_10815</name>
</gene>
<dbReference type="InterPro" id="IPR011006">
    <property type="entry name" value="CheY-like_superfamily"/>
</dbReference>
<dbReference type="InterPro" id="IPR007492">
    <property type="entry name" value="LytTR_DNA-bd_dom"/>
</dbReference>
<keyword evidence="2" id="KW-0597">Phosphoprotein</keyword>
<reference evidence="5 6" key="1">
    <citation type="submission" date="2018-11" db="EMBL/GenBank/DDBJ databases">
        <authorList>
            <person name="Ye M.-Q."/>
            <person name="Du Z.-J."/>
        </authorList>
    </citation>
    <scope>NUCLEOTIDE SEQUENCE [LARGE SCALE GENOMIC DNA]</scope>
    <source>
        <strain evidence="5 6">U0105</strain>
    </source>
</reference>
<evidence type="ECO:0000313" key="6">
    <source>
        <dbReference type="Proteomes" id="UP000275281"/>
    </source>
</evidence>
<dbReference type="Proteomes" id="UP000275281">
    <property type="component" value="Unassembled WGS sequence"/>
</dbReference>
<dbReference type="OrthoDB" id="236568at2"/>
<accession>A0A3N5Y784</accession>
<dbReference type="InterPro" id="IPR001789">
    <property type="entry name" value="Sig_transdc_resp-reg_receiver"/>
</dbReference>
<feature type="domain" description="HTH LytTR-type" evidence="4">
    <location>
        <begin position="130"/>
        <end position="227"/>
    </location>
</feature>
<dbReference type="PANTHER" id="PTHR37299:SF1">
    <property type="entry name" value="STAGE 0 SPORULATION PROTEIN A HOMOLOG"/>
    <property type="match status" value="1"/>
</dbReference>
<dbReference type="SUPFAM" id="SSF52172">
    <property type="entry name" value="CheY-like"/>
    <property type="match status" value="1"/>
</dbReference>
<keyword evidence="5" id="KW-0238">DNA-binding</keyword>
<keyword evidence="6" id="KW-1185">Reference proteome</keyword>
<evidence type="ECO:0000256" key="2">
    <source>
        <dbReference type="PROSITE-ProRule" id="PRU00169"/>
    </source>
</evidence>
<dbReference type="RefSeq" id="WP_124027927.1">
    <property type="nucleotide sequence ID" value="NZ_JBHRSN010000006.1"/>
</dbReference>
<evidence type="ECO:0000259" key="3">
    <source>
        <dbReference type="PROSITE" id="PS50110"/>
    </source>
</evidence>
<protein>
    <submittedName>
        <fullName evidence="5">DNA-binding response regulator</fullName>
    </submittedName>
</protein>
<dbReference type="PANTHER" id="PTHR37299">
    <property type="entry name" value="TRANSCRIPTIONAL REGULATOR-RELATED"/>
    <property type="match status" value="1"/>
</dbReference>
<dbReference type="Pfam" id="PF04397">
    <property type="entry name" value="LytTR"/>
    <property type="match status" value="1"/>
</dbReference>
<feature type="modified residue" description="4-aspartylphosphate" evidence="2">
    <location>
        <position position="54"/>
    </location>
</feature>
<evidence type="ECO:0000313" key="5">
    <source>
        <dbReference type="EMBL" id="RPJ66569.1"/>
    </source>
</evidence>
<dbReference type="Gene3D" id="2.40.50.1020">
    <property type="entry name" value="LytTr DNA-binding domain"/>
    <property type="match status" value="1"/>
</dbReference>
<dbReference type="GO" id="GO:0003677">
    <property type="term" value="F:DNA binding"/>
    <property type="evidence" value="ECO:0007669"/>
    <property type="project" value="UniProtKB-KW"/>
</dbReference>
<evidence type="ECO:0000256" key="1">
    <source>
        <dbReference type="ARBA" id="ARBA00023012"/>
    </source>
</evidence>
<name>A0A3N5Y784_9ALTE</name>
<dbReference type="GO" id="GO:0000156">
    <property type="term" value="F:phosphorelay response regulator activity"/>
    <property type="evidence" value="ECO:0007669"/>
    <property type="project" value="InterPro"/>
</dbReference>
<dbReference type="PROSITE" id="PS50110">
    <property type="entry name" value="RESPONSE_REGULATORY"/>
    <property type="match status" value="1"/>
</dbReference>
<feature type="domain" description="Response regulatory" evidence="3">
    <location>
        <begin position="3"/>
        <end position="114"/>
    </location>
</feature>
<dbReference type="SMART" id="SM00850">
    <property type="entry name" value="LytTR"/>
    <property type="match status" value="1"/>
</dbReference>
<keyword evidence="1" id="KW-0902">Two-component regulatory system</keyword>
<dbReference type="SMART" id="SM00448">
    <property type="entry name" value="REC"/>
    <property type="match status" value="1"/>
</dbReference>
<dbReference type="PROSITE" id="PS50930">
    <property type="entry name" value="HTH_LYTTR"/>
    <property type="match status" value="1"/>
</dbReference>
<dbReference type="Gene3D" id="3.40.50.2300">
    <property type="match status" value="1"/>
</dbReference>
<dbReference type="EMBL" id="RPOK01000003">
    <property type="protein sequence ID" value="RPJ66569.1"/>
    <property type="molecule type" value="Genomic_DNA"/>
</dbReference>
<comment type="caution">
    <text evidence="5">The sequence shown here is derived from an EMBL/GenBank/DDBJ whole genome shotgun (WGS) entry which is preliminary data.</text>
</comment>